<proteinExistence type="predicted"/>
<protein>
    <submittedName>
        <fullName evidence="1">Uncharacterized protein</fullName>
    </submittedName>
</protein>
<dbReference type="STRING" id="317735.RU98_GL002090"/>
<name>R3WEM0_9ENTE</name>
<dbReference type="OrthoDB" id="7061608at2"/>
<dbReference type="RefSeq" id="WP_010771816.1">
    <property type="nucleotide sequence ID" value="NZ_KB946333.1"/>
</dbReference>
<gene>
    <name evidence="1" type="ORF">UC7_01689</name>
</gene>
<keyword evidence="2" id="KW-1185">Reference proteome</keyword>
<dbReference type="Proteomes" id="UP000013840">
    <property type="component" value="Unassembled WGS sequence"/>
</dbReference>
<sequence length="199" mass="23237">MLNKGKELSVEQELKSKYKDYLKVIEEKLSVPIEFVLKDVTENLKQNEQDVLLVRYASEGVNNELFGEHFSVTIEKESKEILGFTNMSQKYVLSETNQLLSKAETAKIAKRFLDQFAPGYFETLNNLWIDQHDETIQLEGYEMKVSGMKYKCYRPITDDYAWLIIGGDGEVITFERGIIWIEGRVTEKWLHDSYLNEML</sequence>
<organism evidence="1 2">
    <name type="scientific">Enterococcus caccae ATCC BAA-1240</name>
    <dbReference type="NCBI Taxonomy" id="1158612"/>
    <lineage>
        <taxon>Bacteria</taxon>
        <taxon>Bacillati</taxon>
        <taxon>Bacillota</taxon>
        <taxon>Bacilli</taxon>
        <taxon>Lactobacillales</taxon>
        <taxon>Enterococcaceae</taxon>
        <taxon>Enterococcus</taxon>
    </lineage>
</organism>
<comment type="caution">
    <text evidence="1">The sequence shown here is derived from an EMBL/GenBank/DDBJ whole genome shotgun (WGS) entry which is preliminary data.</text>
</comment>
<dbReference type="EMBL" id="AJAU01000017">
    <property type="protein sequence ID" value="EOL45892.1"/>
    <property type="molecule type" value="Genomic_DNA"/>
</dbReference>
<evidence type="ECO:0000313" key="2">
    <source>
        <dbReference type="Proteomes" id="UP000013840"/>
    </source>
</evidence>
<evidence type="ECO:0000313" key="1">
    <source>
        <dbReference type="EMBL" id="EOL45892.1"/>
    </source>
</evidence>
<reference evidence="1 2" key="1">
    <citation type="submission" date="2013-02" db="EMBL/GenBank/DDBJ databases">
        <title>The Genome Sequence of Enterococcus caccae BAA-1240.</title>
        <authorList>
            <consortium name="The Broad Institute Genome Sequencing Platform"/>
            <consortium name="The Broad Institute Genome Sequencing Center for Infectious Disease"/>
            <person name="Earl A.M."/>
            <person name="Gilmore M.S."/>
            <person name="Lebreton F."/>
            <person name="Walker B."/>
            <person name="Young S.K."/>
            <person name="Zeng Q."/>
            <person name="Gargeya S."/>
            <person name="Fitzgerald M."/>
            <person name="Haas B."/>
            <person name="Abouelleil A."/>
            <person name="Alvarado L."/>
            <person name="Arachchi H.M."/>
            <person name="Berlin A.M."/>
            <person name="Chapman S.B."/>
            <person name="Dewar J."/>
            <person name="Goldberg J."/>
            <person name="Griggs A."/>
            <person name="Gujja S."/>
            <person name="Hansen M."/>
            <person name="Howarth C."/>
            <person name="Imamovic A."/>
            <person name="Larimer J."/>
            <person name="McCowan C."/>
            <person name="Murphy C."/>
            <person name="Neiman D."/>
            <person name="Pearson M."/>
            <person name="Priest M."/>
            <person name="Roberts A."/>
            <person name="Saif S."/>
            <person name="Shea T."/>
            <person name="Sisk P."/>
            <person name="Sykes S."/>
            <person name="Wortman J."/>
            <person name="Nusbaum C."/>
            <person name="Birren B."/>
        </authorList>
    </citation>
    <scope>NUCLEOTIDE SEQUENCE [LARGE SCALE GENOMIC DNA]</scope>
    <source>
        <strain evidence="1 2">ATCC BAA-1240</strain>
    </source>
</reference>
<dbReference type="PATRIC" id="fig|1158612.3.peg.1675"/>
<dbReference type="AlphaFoldDB" id="R3WEM0"/>
<dbReference type="eggNOG" id="ENOG5032U3P">
    <property type="taxonomic scope" value="Bacteria"/>
</dbReference>
<accession>R3WEM0</accession>